<accession>A0A9P4L869</accession>
<keyword evidence="3" id="KW-1185">Reference proteome</keyword>
<evidence type="ECO:0000256" key="1">
    <source>
        <dbReference type="SAM" id="SignalP"/>
    </source>
</evidence>
<sequence length="135" mass="15193">MFSSLFVPIMVSFVGLSSYLHMQTCLSSYSSSAETFKTYLVFPPPPPSKHGEASLEFQDYAGKAVIYMLERKSTPMPTGAVANCKVRKRKLGVLYAAEGRCRNTLQPKEKCRQKRSRKRICCEKTVGRISTRGEK</sequence>
<dbReference type="Proteomes" id="UP000800039">
    <property type="component" value="Unassembled WGS sequence"/>
</dbReference>
<dbReference type="EMBL" id="ML976616">
    <property type="protein sequence ID" value="KAF1844943.1"/>
    <property type="molecule type" value="Genomic_DNA"/>
</dbReference>
<dbReference type="AlphaFoldDB" id="A0A9P4L869"/>
<evidence type="ECO:0000313" key="2">
    <source>
        <dbReference type="EMBL" id="KAF1844943.1"/>
    </source>
</evidence>
<keyword evidence="1" id="KW-0732">Signal</keyword>
<proteinExistence type="predicted"/>
<dbReference type="RefSeq" id="XP_040787506.1">
    <property type="nucleotide sequence ID" value="XM_040926491.1"/>
</dbReference>
<comment type="caution">
    <text evidence="2">The sequence shown here is derived from an EMBL/GenBank/DDBJ whole genome shotgun (WGS) entry which is preliminary data.</text>
</comment>
<feature type="signal peptide" evidence="1">
    <location>
        <begin position="1"/>
        <end position="19"/>
    </location>
</feature>
<organism evidence="2 3">
    <name type="scientific">Cucurbitaria berberidis CBS 394.84</name>
    <dbReference type="NCBI Taxonomy" id="1168544"/>
    <lineage>
        <taxon>Eukaryota</taxon>
        <taxon>Fungi</taxon>
        <taxon>Dikarya</taxon>
        <taxon>Ascomycota</taxon>
        <taxon>Pezizomycotina</taxon>
        <taxon>Dothideomycetes</taxon>
        <taxon>Pleosporomycetidae</taxon>
        <taxon>Pleosporales</taxon>
        <taxon>Pleosporineae</taxon>
        <taxon>Cucurbitariaceae</taxon>
        <taxon>Cucurbitaria</taxon>
    </lineage>
</organism>
<dbReference type="GeneID" id="63843742"/>
<evidence type="ECO:0000313" key="3">
    <source>
        <dbReference type="Proteomes" id="UP000800039"/>
    </source>
</evidence>
<evidence type="ECO:0008006" key="4">
    <source>
        <dbReference type="Google" id="ProtNLM"/>
    </source>
</evidence>
<name>A0A9P4L869_9PLEO</name>
<protein>
    <recommendedName>
        <fullName evidence="4">Secreted protein</fullName>
    </recommendedName>
</protein>
<reference evidence="2" key="1">
    <citation type="submission" date="2020-01" db="EMBL/GenBank/DDBJ databases">
        <authorList>
            <consortium name="DOE Joint Genome Institute"/>
            <person name="Haridas S."/>
            <person name="Albert R."/>
            <person name="Binder M."/>
            <person name="Bloem J."/>
            <person name="Labutti K."/>
            <person name="Salamov A."/>
            <person name="Andreopoulos B."/>
            <person name="Baker S.E."/>
            <person name="Barry K."/>
            <person name="Bills G."/>
            <person name="Bluhm B.H."/>
            <person name="Cannon C."/>
            <person name="Castanera R."/>
            <person name="Culley D.E."/>
            <person name="Daum C."/>
            <person name="Ezra D."/>
            <person name="Gonzalez J.B."/>
            <person name="Henrissat B."/>
            <person name="Kuo A."/>
            <person name="Liang C."/>
            <person name="Lipzen A."/>
            <person name="Lutzoni F."/>
            <person name="Magnuson J."/>
            <person name="Mondo S."/>
            <person name="Nolan M."/>
            <person name="Ohm R."/>
            <person name="Pangilinan J."/>
            <person name="Park H.-J."/>
            <person name="Ramirez L."/>
            <person name="Alfaro M."/>
            <person name="Sun H."/>
            <person name="Tritt A."/>
            <person name="Yoshinaga Y."/>
            <person name="Zwiers L.-H."/>
            <person name="Turgeon B.G."/>
            <person name="Goodwin S.B."/>
            <person name="Spatafora J.W."/>
            <person name="Crous P.W."/>
            <person name="Grigoriev I.V."/>
        </authorList>
    </citation>
    <scope>NUCLEOTIDE SEQUENCE</scope>
    <source>
        <strain evidence="2">CBS 394.84</strain>
    </source>
</reference>
<feature type="chain" id="PRO_5040459626" description="Secreted protein" evidence="1">
    <location>
        <begin position="20"/>
        <end position="135"/>
    </location>
</feature>
<gene>
    <name evidence="2" type="ORF">K460DRAFT_100923</name>
</gene>